<proteinExistence type="predicted"/>
<accession>A0A6C0BP70</accession>
<dbReference type="InterPro" id="IPR029062">
    <property type="entry name" value="Class_I_gatase-like"/>
</dbReference>
<dbReference type="EMBL" id="MN739215">
    <property type="protein sequence ID" value="QHS93966.1"/>
    <property type="molecule type" value="Genomic_DNA"/>
</dbReference>
<reference evidence="2" key="1">
    <citation type="journal article" date="2020" name="Nature">
        <title>Giant virus diversity and host interactions through global metagenomics.</title>
        <authorList>
            <person name="Schulz F."/>
            <person name="Roux S."/>
            <person name="Paez-Espino D."/>
            <person name="Jungbluth S."/>
            <person name="Walsh D.A."/>
            <person name="Denef V.J."/>
            <person name="McMahon K.D."/>
            <person name="Konstantinidis K.T."/>
            <person name="Eloe-Fadrosh E.A."/>
            <person name="Kyrpides N.C."/>
            <person name="Woyke T."/>
        </authorList>
    </citation>
    <scope>NUCLEOTIDE SEQUENCE</scope>
    <source>
        <strain evidence="2">GVMAG-M-3300018416-26</strain>
    </source>
</reference>
<protein>
    <submittedName>
        <fullName evidence="2">Uncharacterized protein</fullName>
    </submittedName>
</protein>
<name>A0A6C0BP70_9ZZZZ</name>
<organism evidence="2">
    <name type="scientific">viral metagenome</name>
    <dbReference type="NCBI Taxonomy" id="1070528"/>
    <lineage>
        <taxon>unclassified sequences</taxon>
        <taxon>metagenomes</taxon>
        <taxon>organismal metagenomes</taxon>
    </lineage>
</organism>
<feature type="region of interest" description="Disordered" evidence="1">
    <location>
        <begin position="216"/>
        <end position="245"/>
    </location>
</feature>
<evidence type="ECO:0000313" key="2">
    <source>
        <dbReference type="EMBL" id="QHS93966.1"/>
    </source>
</evidence>
<sequence length="701" mass="80106">MSSSSNECKWRKYKNKHIGEYVTCDTNDNIYESIHLAKYPKKGLTFDKEKIQEYKVVLGQKKEMENENILTKNLKKLYIQLYDGEKKDNNNTTLNKRFKFISKGKNGWKPIVPLTSLIPSKQSGGKFVKWMGFPKIDLSNDKQCEKPATSCSISKEQNEYILCQEETKKIYEGIDLLDNPSCDSHSCEIDKYFSIGKFPEGFVSFDSYLNENSSSTEVTKVTESTGGTGSTPSTPSTPPNETDNKPFLFFSNTKAYINHTLWNDANDGDDKTRIVPKLENGKRKSGHSFVGNKEEMENFNQVLQTITPYEHNHLNILNIVTAPLQYILPPNEASLKTGGPRPWEKRIEVISRISESVVMLKQLFRRNDKSVVNIFNIHLYDPEVEMYNYMKVNNEKNILMQEALNVADPSTIFANENSLMNYFKDSVTAQIKDQNKVLSKAGVPTQRFKPFEKMLLLCDKGTIVGSETKTLENFIKEMTINMIYCAGGETHWLNKQMKENYLFETLNKPEFKQIVWSGFSAGIINAGNTTAMAAEKVFNKFANKDRLLRGVGAVDDVTVIKSKTPNKIFCKVYNTTDDNQITLVHTKTPDDCDMTGANWFHNGVVFPHYNPLWMEMIIDVMSQGKENKHFNAVDKLLIMADGECVHNLLLQPTDLSPINLYRLPSDETINKMNHELTKSKIIYARNITNSLIEFVQRRIES</sequence>
<dbReference type="AlphaFoldDB" id="A0A6C0BP70"/>
<dbReference type="Gene3D" id="3.40.50.880">
    <property type="match status" value="1"/>
</dbReference>
<evidence type="ECO:0000256" key="1">
    <source>
        <dbReference type="SAM" id="MobiDB-lite"/>
    </source>
</evidence>
<feature type="compositionally biased region" description="Low complexity" evidence="1">
    <location>
        <begin position="216"/>
        <end position="234"/>
    </location>
</feature>